<feature type="transmembrane region" description="Helical" evidence="1">
    <location>
        <begin position="6"/>
        <end position="26"/>
    </location>
</feature>
<proteinExistence type="predicted"/>
<reference evidence="2 3" key="1">
    <citation type="journal article" date="2019" name="Nat. Ecol. Evol.">
        <title>Megaphylogeny resolves global patterns of mushroom evolution.</title>
        <authorList>
            <person name="Varga T."/>
            <person name="Krizsan K."/>
            <person name="Foldi C."/>
            <person name="Dima B."/>
            <person name="Sanchez-Garcia M."/>
            <person name="Sanchez-Ramirez S."/>
            <person name="Szollosi G.J."/>
            <person name="Szarkandi J.G."/>
            <person name="Papp V."/>
            <person name="Albert L."/>
            <person name="Andreopoulos W."/>
            <person name="Angelini C."/>
            <person name="Antonin V."/>
            <person name="Barry K.W."/>
            <person name="Bougher N.L."/>
            <person name="Buchanan P."/>
            <person name="Buyck B."/>
            <person name="Bense V."/>
            <person name="Catcheside P."/>
            <person name="Chovatia M."/>
            <person name="Cooper J."/>
            <person name="Damon W."/>
            <person name="Desjardin D."/>
            <person name="Finy P."/>
            <person name="Geml J."/>
            <person name="Haridas S."/>
            <person name="Hughes K."/>
            <person name="Justo A."/>
            <person name="Karasinski D."/>
            <person name="Kautmanova I."/>
            <person name="Kiss B."/>
            <person name="Kocsube S."/>
            <person name="Kotiranta H."/>
            <person name="LaButti K.M."/>
            <person name="Lechner B.E."/>
            <person name="Liimatainen K."/>
            <person name="Lipzen A."/>
            <person name="Lukacs Z."/>
            <person name="Mihaltcheva S."/>
            <person name="Morgado L.N."/>
            <person name="Niskanen T."/>
            <person name="Noordeloos M.E."/>
            <person name="Ohm R.A."/>
            <person name="Ortiz-Santana B."/>
            <person name="Ovrebo C."/>
            <person name="Racz N."/>
            <person name="Riley R."/>
            <person name="Savchenko A."/>
            <person name="Shiryaev A."/>
            <person name="Soop K."/>
            <person name="Spirin V."/>
            <person name="Szebenyi C."/>
            <person name="Tomsovsky M."/>
            <person name="Tulloss R.E."/>
            <person name="Uehling J."/>
            <person name="Grigoriev I.V."/>
            <person name="Vagvolgyi C."/>
            <person name="Papp T."/>
            <person name="Martin F.M."/>
            <person name="Miettinen O."/>
            <person name="Hibbett D.S."/>
            <person name="Nagy L.G."/>
        </authorList>
    </citation>
    <scope>NUCLEOTIDE SEQUENCE [LARGE SCALE GENOMIC DNA]</scope>
    <source>
        <strain evidence="2 3">OMC1185</strain>
    </source>
</reference>
<keyword evidence="1" id="KW-0472">Membrane</keyword>
<keyword evidence="1" id="KW-1133">Transmembrane helix</keyword>
<evidence type="ECO:0000256" key="1">
    <source>
        <dbReference type="SAM" id="Phobius"/>
    </source>
</evidence>
<evidence type="ECO:0000313" key="3">
    <source>
        <dbReference type="Proteomes" id="UP000305948"/>
    </source>
</evidence>
<dbReference type="EMBL" id="ML213512">
    <property type="protein sequence ID" value="TFK50942.1"/>
    <property type="molecule type" value="Genomic_DNA"/>
</dbReference>
<sequence length="157" mass="16180">MRVQGFLSLMLIILAGACFQAQAMMIMRKESAPMRFDRRWCLWGCRFISVTAPLPSATASVLSGEATPSVVDVPPSITFESTLASATPTAAASEASVISPSTSAAVAADVSSSDISSALPSSSAVPVMQSSSGSPKLSSCLPYVVTLSVIAISVLYI</sequence>
<protein>
    <submittedName>
        <fullName evidence="2">Uncharacterized protein</fullName>
    </submittedName>
</protein>
<evidence type="ECO:0000313" key="2">
    <source>
        <dbReference type="EMBL" id="TFK50942.1"/>
    </source>
</evidence>
<dbReference type="PROSITE" id="PS51257">
    <property type="entry name" value="PROKAR_LIPOPROTEIN"/>
    <property type="match status" value="1"/>
</dbReference>
<dbReference type="OrthoDB" id="10458700at2759"/>
<keyword evidence="3" id="KW-1185">Reference proteome</keyword>
<name>A0A5C3N1M0_9AGAM</name>
<gene>
    <name evidence="2" type="ORF">OE88DRAFT_1735672</name>
</gene>
<accession>A0A5C3N1M0</accession>
<keyword evidence="1" id="KW-0812">Transmembrane</keyword>
<organism evidence="2 3">
    <name type="scientific">Heliocybe sulcata</name>
    <dbReference type="NCBI Taxonomy" id="5364"/>
    <lineage>
        <taxon>Eukaryota</taxon>
        <taxon>Fungi</taxon>
        <taxon>Dikarya</taxon>
        <taxon>Basidiomycota</taxon>
        <taxon>Agaricomycotina</taxon>
        <taxon>Agaricomycetes</taxon>
        <taxon>Gloeophyllales</taxon>
        <taxon>Gloeophyllaceae</taxon>
        <taxon>Heliocybe</taxon>
    </lineage>
</organism>
<dbReference type="Proteomes" id="UP000305948">
    <property type="component" value="Unassembled WGS sequence"/>
</dbReference>
<dbReference type="AlphaFoldDB" id="A0A5C3N1M0"/>